<dbReference type="PANTHER" id="PTHR22617">
    <property type="entry name" value="CHEMOTAXIS SENSOR HISTIDINE KINASE-RELATED"/>
    <property type="match status" value="1"/>
</dbReference>
<dbReference type="AlphaFoldDB" id="A0A1E3VW70"/>
<evidence type="ECO:0000313" key="3">
    <source>
        <dbReference type="Proteomes" id="UP000094172"/>
    </source>
</evidence>
<keyword evidence="3" id="KW-1185">Reference proteome</keyword>
<dbReference type="SMART" id="SM00260">
    <property type="entry name" value="CheW"/>
    <property type="match status" value="1"/>
</dbReference>
<feature type="domain" description="CheW-like" evidence="1">
    <location>
        <begin position="13"/>
        <end position="153"/>
    </location>
</feature>
<dbReference type="STRING" id="1774970.AUC70_13115"/>
<organism evidence="2 3">
    <name type="scientific">Methyloceanibacter stevinii</name>
    <dbReference type="NCBI Taxonomy" id="1774970"/>
    <lineage>
        <taxon>Bacteria</taxon>
        <taxon>Pseudomonadati</taxon>
        <taxon>Pseudomonadota</taxon>
        <taxon>Alphaproteobacteria</taxon>
        <taxon>Hyphomicrobiales</taxon>
        <taxon>Hyphomicrobiaceae</taxon>
        <taxon>Methyloceanibacter</taxon>
    </lineage>
</organism>
<dbReference type="GO" id="GO:0005829">
    <property type="term" value="C:cytosol"/>
    <property type="evidence" value="ECO:0007669"/>
    <property type="project" value="TreeGrafter"/>
</dbReference>
<dbReference type="InterPro" id="IPR002545">
    <property type="entry name" value="CheW-lke_dom"/>
</dbReference>
<comment type="caution">
    <text evidence="2">The sequence shown here is derived from an EMBL/GenBank/DDBJ whole genome shotgun (WGS) entry which is preliminary data.</text>
</comment>
<dbReference type="Gene3D" id="2.40.50.180">
    <property type="entry name" value="CheA-289, Domain 4"/>
    <property type="match status" value="1"/>
</dbReference>
<name>A0A1E3VW70_9HYPH</name>
<sequence length="157" mass="16589">MTFESEHQADPLTNGLVTVAVAGQFFGVPLSRVKHVFVPDRVSPVPLAPAEVMGLLNLRGRIVTALDLRTRLGLPLRVPGDPMVALGVEKGGEMFGLIGDKAGEAMWTTQSGVEPAPANLDARWARLCAGVCRLDGGLLTVLDVDRVLDLNHCGVAA</sequence>
<dbReference type="GO" id="GO:0006935">
    <property type="term" value="P:chemotaxis"/>
    <property type="evidence" value="ECO:0007669"/>
    <property type="project" value="InterPro"/>
</dbReference>
<reference evidence="2 3" key="1">
    <citation type="journal article" date="2016" name="Environ. Microbiol.">
        <title>New Methyloceanibacter diversity from North Sea sediments includes methanotroph containing solely the soluble methane monooxygenase.</title>
        <authorList>
            <person name="Vekeman B."/>
            <person name="Kerckhof F.M."/>
            <person name="Cremers G."/>
            <person name="de Vos P."/>
            <person name="Vandamme P."/>
            <person name="Boon N."/>
            <person name="Op den Camp H.J."/>
            <person name="Heylen K."/>
        </authorList>
    </citation>
    <scope>NUCLEOTIDE SEQUENCE [LARGE SCALE GENOMIC DNA]</scope>
    <source>
        <strain evidence="2 3">R-67176</strain>
    </source>
</reference>
<dbReference type="RefSeq" id="WP_069443195.1">
    <property type="nucleotide sequence ID" value="NZ_LPWE01000002.1"/>
</dbReference>
<accession>A0A1E3VW70</accession>
<dbReference type="Gene3D" id="2.30.30.40">
    <property type="entry name" value="SH3 Domains"/>
    <property type="match status" value="1"/>
</dbReference>
<proteinExistence type="predicted"/>
<protein>
    <recommendedName>
        <fullName evidence="1">CheW-like domain-containing protein</fullName>
    </recommendedName>
</protein>
<dbReference type="Pfam" id="PF01584">
    <property type="entry name" value="CheW"/>
    <property type="match status" value="1"/>
</dbReference>
<dbReference type="Proteomes" id="UP000094172">
    <property type="component" value="Unassembled WGS sequence"/>
</dbReference>
<dbReference type="InterPro" id="IPR036061">
    <property type="entry name" value="CheW-like_dom_sf"/>
</dbReference>
<evidence type="ECO:0000313" key="2">
    <source>
        <dbReference type="EMBL" id="ODR97196.1"/>
    </source>
</evidence>
<evidence type="ECO:0000259" key="1">
    <source>
        <dbReference type="PROSITE" id="PS50851"/>
    </source>
</evidence>
<dbReference type="PROSITE" id="PS50851">
    <property type="entry name" value="CHEW"/>
    <property type="match status" value="1"/>
</dbReference>
<dbReference type="SUPFAM" id="SSF50341">
    <property type="entry name" value="CheW-like"/>
    <property type="match status" value="1"/>
</dbReference>
<dbReference type="PANTHER" id="PTHR22617:SF23">
    <property type="entry name" value="CHEMOTAXIS PROTEIN CHEW"/>
    <property type="match status" value="1"/>
</dbReference>
<gene>
    <name evidence="2" type="ORF">AUC70_13115</name>
</gene>
<dbReference type="InterPro" id="IPR039315">
    <property type="entry name" value="CheW"/>
</dbReference>
<dbReference type="GO" id="GO:0007165">
    <property type="term" value="P:signal transduction"/>
    <property type="evidence" value="ECO:0007669"/>
    <property type="project" value="InterPro"/>
</dbReference>
<dbReference type="EMBL" id="LPWE01000002">
    <property type="protein sequence ID" value="ODR97196.1"/>
    <property type="molecule type" value="Genomic_DNA"/>
</dbReference>